<reference evidence="2 3" key="1">
    <citation type="submission" date="2024-02" db="EMBL/GenBank/DDBJ databases">
        <title>A draft genome for the cacao thread blight pathogen Marasmius crinis-equi.</title>
        <authorList>
            <person name="Cohen S.P."/>
            <person name="Baruah I.K."/>
            <person name="Amoako-Attah I."/>
            <person name="Bukari Y."/>
            <person name="Meinhardt L.W."/>
            <person name="Bailey B.A."/>
        </authorList>
    </citation>
    <scope>NUCLEOTIDE SEQUENCE [LARGE SCALE GENOMIC DNA]</scope>
    <source>
        <strain evidence="2 3">GH-76</strain>
    </source>
</reference>
<keyword evidence="3" id="KW-1185">Reference proteome</keyword>
<evidence type="ECO:0000256" key="1">
    <source>
        <dbReference type="SAM" id="MobiDB-lite"/>
    </source>
</evidence>
<name>A0ABR3EM72_9AGAR</name>
<proteinExistence type="predicted"/>
<evidence type="ECO:0000313" key="3">
    <source>
        <dbReference type="Proteomes" id="UP001465976"/>
    </source>
</evidence>
<evidence type="ECO:0000313" key="2">
    <source>
        <dbReference type="EMBL" id="KAL0563994.1"/>
    </source>
</evidence>
<organism evidence="2 3">
    <name type="scientific">Marasmius crinis-equi</name>
    <dbReference type="NCBI Taxonomy" id="585013"/>
    <lineage>
        <taxon>Eukaryota</taxon>
        <taxon>Fungi</taxon>
        <taxon>Dikarya</taxon>
        <taxon>Basidiomycota</taxon>
        <taxon>Agaricomycotina</taxon>
        <taxon>Agaricomycetes</taxon>
        <taxon>Agaricomycetidae</taxon>
        <taxon>Agaricales</taxon>
        <taxon>Marasmiineae</taxon>
        <taxon>Marasmiaceae</taxon>
        <taxon>Marasmius</taxon>
    </lineage>
</organism>
<feature type="region of interest" description="Disordered" evidence="1">
    <location>
        <begin position="61"/>
        <end position="83"/>
    </location>
</feature>
<dbReference type="Proteomes" id="UP001465976">
    <property type="component" value="Unassembled WGS sequence"/>
</dbReference>
<comment type="caution">
    <text evidence="2">The sequence shown here is derived from an EMBL/GenBank/DDBJ whole genome shotgun (WGS) entry which is preliminary data.</text>
</comment>
<sequence length="83" mass="9638">MSLTYNAKCWRNRIGLRKDISPELDEGLKAYALRQERIQQRLGRSFQVMWLRSLSELEAMDEEDVEEDMGDGAGDDDDITLRS</sequence>
<gene>
    <name evidence="2" type="ORF">V5O48_018063</name>
</gene>
<protein>
    <submittedName>
        <fullName evidence="2">Uncharacterized protein</fullName>
    </submittedName>
</protein>
<accession>A0ABR3EM72</accession>
<dbReference type="EMBL" id="JBAHYK010003067">
    <property type="protein sequence ID" value="KAL0563994.1"/>
    <property type="molecule type" value="Genomic_DNA"/>
</dbReference>